<evidence type="ECO:0000313" key="25">
    <source>
        <dbReference type="Proteomes" id="UP000547458"/>
    </source>
</evidence>
<keyword evidence="8 17" id="KW-0813">Transport</keyword>
<dbReference type="GO" id="GO:0046872">
    <property type="term" value="F:metal ion binding"/>
    <property type="evidence" value="ECO:0007669"/>
    <property type="project" value="UniProtKB-KW"/>
</dbReference>
<dbReference type="AlphaFoldDB" id="A0A846RV03"/>
<evidence type="ECO:0000256" key="5">
    <source>
        <dbReference type="ARBA" id="ARBA00007837"/>
    </source>
</evidence>
<keyword evidence="14 17" id="KW-0418">Kinase</keyword>
<evidence type="ECO:0000256" key="6">
    <source>
        <dbReference type="ARBA" id="ARBA00012232"/>
    </source>
</evidence>
<evidence type="ECO:0000259" key="21">
    <source>
        <dbReference type="Pfam" id="PF00391"/>
    </source>
</evidence>
<evidence type="ECO:0000259" key="23">
    <source>
        <dbReference type="Pfam" id="PF05524"/>
    </source>
</evidence>
<dbReference type="SUPFAM" id="SSF52009">
    <property type="entry name" value="Phosphohistidine domain"/>
    <property type="match status" value="1"/>
</dbReference>
<evidence type="ECO:0000256" key="10">
    <source>
        <dbReference type="ARBA" id="ARBA00022597"/>
    </source>
</evidence>
<dbReference type="Pfam" id="PF00391">
    <property type="entry name" value="PEP-utilizers"/>
    <property type="match status" value="1"/>
</dbReference>
<dbReference type="Pfam" id="PF05524">
    <property type="entry name" value="PEP-utilisers_N"/>
    <property type="match status" value="1"/>
</dbReference>
<keyword evidence="9 17" id="KW-0963">Cytoplasm</keyword>
<dbReference type="GO" id="GO:0009401">
    <property type="term" value="P:phosphoenolpyruvate-dependent sugar phosphotransferase system"/>
    <property type="evidence" value="ECO:0007669"/>
    <property type="project" value="UniProtKB-KW"/>
</dbReference>
<evidence type="ECO:0000256" key="8">
    <source>
        <dbReference type="ARBA" id="ARBA00022448"/>
    </source>
</evidence>
<dbReference type="RefSeq" id="WP_167995663.1">
    <property type="nucleotide sequence ID" value="NZ_JAATJL010000001.1"/>
</dbReference>
<dbReference type="SUPFAM" id="SSF51621">
    <property type="entry name" value="Phosphoenolpyruvate/pyruvate domain"/>
    <property type="match status" value="1"/>
</dbReference>
<comment type="catalytic activity">
    <reaction evidence="1 17">
        <text>L-histidyl-[protein] + phosphoenolpyruvate = N(pros)-phospho-L-histidyl-[protein] + pyruvate</text>
        <dbReference type="Rhea" id="RHEA:23880"/>
        <dbReference type="Rhea" id="RHEA-COMP:9745"/>
        <dbReference type="Rhea" id="RHEA-COMP:9746"/>
        <dbReference type="ChEBI" id="CHEBI:15361"/>
        <dbReference type="ChEBI" id="CHEBI:29979"/>
        <dbReference type="ChEBI" id="CHEBI:58702"/>
        <dbReference type="ChEBI" id="CHEBI:64837"/>
        <dbReference type="EC" id="2.7.3.9"/>
    </reaction>
</comment>
<evidence type="ECO:0000256" key="9">
    <source>
        <dbReference type="ARBA" id="ARBA00022490"/>
    </source>
</evidence>
<dbReference type="PRINTS" id="PR01736">
    <property type="entry name" value="PHPHTRNFRASE"/>
</dbReference>
<dbReference type="SUPFAM" id="SSF47831">
    <property type="entry name" value="Enzyme I of the PEP:sugar phosphotransferase system HPr-binding (sub)domain"/>
    <property type="match status" value="1"/>
</dbReference>
<feature type="binding site" evidence="20">
    <location>
        <position position="412"/>
    </location>
    <ligand>
        <name>Mg(2+)</name>
        <dbReference type="ChEBI" id="CHEBI:18420"/>
    </ligand>
</feature>
<feature type="active site" description="Proton donor" evidence="18">
    <location>
        <position position="487"/>
    </location>
</feature>
<evidence type="ECO:0000256" key="19">
    <source>
        <dbReference type="PIRSR" id="PIRSR000732-2"/>
    </source>
</evidence>
<protein>
    <recommendedName>
        <fullName evidence="7 17">Phosphoenolpyruvate-protein phosphotransferase</fullName>
        <ecNumber evidence="6 17">2.7.3.9</ecNumber>
    </recommendedName>
    <alternativeName>
        <fullName evidence="16 17">Phosphotransferase system, enzyme I</fullName>
    </alternativeName>
</protein>
<dbReference type="InterPro" id="IPR008731">
    <property type="entry name" value="PTS_EIN"/>
</dbReference>
<dbReference type="InterPro" id="IPR000121">
    <property type="entry name" value="PEP_util_C"/>
</dbReference>
<sequence length="562" mass="57315">MSTFVGVGVSPGRVIGPVRQMPRAVAEPPAGERWSDTTVDDETAHLLAAAKAVQAELRGRAESATGDAKAVLEATAMMAADPMLLKSANTLVVAGTSAERAVWEAGAQVADMLRGLGGYMAERTQDVLDVRSRIVAELRGLPAPGIPASETPFVLAAEDLAPADTATLNPDLVLALVTGSGGPQSHTAILARALGLPAVVAVHGVDGIDDGTEVFVDGAAGSVLTNPGDVERTAAAIWSEQSRALGSYSGTCTTTDGHRVPLLANVGSGADARKAADAGAEGVGLLRTEFCFLDRDTEPAVAEQAAAYREVFDAFPHGKVVVRTLDAGADKPLPFLTDATEPNPALGVRGYRTELATPGVLDRQLKAIAEAADGAETEVWVMAPMIATADEAHRFADSCAAAGLQVPGVMVEVPSAALTAESILRNVQFASIGTNDLTQYVMAADRQLGPLAALNDPWQPAVLQLIKQTVAGAAAAHENGNKSVGVCGEAAADPALAVVLVGLGVDTLSMSARALAGVAAVLASVSLDEARKLAEQALGAPSALEARTAVRAGLPILETLGL</sequence>
<evidence type="ECO:0000256" key="18">
    <source>
        <dbReference type="PIRSR" id="PIRSR000732-1"/>
    </source>
</evidence>
<dbReference type="GO" id="GO:0005737">
    <property type="term" value="C:cytoplasm"/>
    <property type="evidence" value="ECO:0007669"/>
    <property type="project" value="UniProtKB-SubCell"/>
</dbReference>
<comment type="cofactor">
    <cofactor evidence="2 17 20">
        <name>Mg(2+)</name>
        <dbReference type="ChEBI" id="CHEBI:18420"/>
    </cofactor>
</comment>
<evidence type="ECO:0000256" key="15">
    <source>
        <dbReference type="ARBA" id="ARBA00022842"/>
    </source>
</evidence>
<dbReference type="InterPro" id="IPR050499">
    <property type="entry name" value="PEP-utilizing_PTS_enzyme"/>
</dbReference>
<dbReference type="PANTHER" id="PTHR46244">
    <property type="entry name" value="PHOSPHOENOLPYRUVATE-PROTEIN PHOSPHOTRANSFERASE"/>
    <property type="match status" value="1"/>
</dbReference>
<dbReference type="EMBL" id="JAATJL010000001">
    <property type="protein sequence ID" value="NJC24404.1"/>
    <property type="molecule type" value="Genomic_DNA"/>
</dbReference>
<evidence type="ECO:0000256" key="14">
    <source>
        <dbReference type="ARBA" id="ARBA00022777"/>
    </source>
</evidence>
<dbReference type="InterPro" id="IPR036618">
    <property type="entry name" value="PtsI_HPr-bd_sf"/>
</dbReference>
<dbReference type="InterPro" id="IPR006318">
    <property type="entry name" value="PTS_EI-like"/>
</dbReference>
<comment type="similarity">
    <text evidence="5 17">Belongs to the PEP-utilizing enzyme family.</text>
</comment>
<dbReference type="PANTHER" id="PTHR46244:SF3">
    <property type="entry name" value="PHOSPHOENOLPYRUVATE-PROTEIN PHOSPHOTRANSFERASE"/>
    <property type="match status" value="1"/>
</dbReference>
<evidence type="ECO:0000256" key="20">
    <source>
        <dbReference type="PIRSR" id="PIRSR000732-3"/>
    </source>
</evidence>
<evidence type="ECO:0000256" key="7">
    <source>
        <dbReference type="ARBA" id="ARBA00016544"/>
    </source>
</evidence>
<comment type="caution">
    <text evidence="24">The sequence shown here is derived from an EMBL/GenBank/DDBJ whole genome shotgun (WGS) entry which is preliminary data.</text>
</comment>
<dbReference type="Gene3D" id="1.10.274.10">
    <property type="entry name" value="PtsI, HPr-binding domain"/>
    <property type="match status" value="1"/>
</dbReference>
<feature type="binding site" evidence="19">
    <location>
        <position position="446"/>
    </location>
    <ligand>
        <name>phosphoenolpyruvate</name>
        <dbReference type="ChEBI" id="CHEBI:58702"/>
    </ligand>
</feature>
<keyword evidence="13 17" id="KW-0479">Metal-binding</keyword>
<organism evidence="24 25">
    <name type="scientific">Arthrobacter pigmenti</name>
    <dbReference type="NCBI Taxonomy" id="271432"/>
    <lineage>
        <taxon>Bacteria</taxon>
        <taxon>Bacillati</taxon>
        <taxon>Actinomycetota</taxon>
        <taxon>Actinomycetes</taxon>
        <taxon>Micrococcales</taxon>
        <taxon>Micrococcaceae</taxon>
        <taxon>Arthrobacter</taxon>
    </lineage>
</organism>
<feature type="domain" description="Phosphotransferase system enzyme I N-terminal" evidence="23">
    <location>
        <begin position="6"/>
        <end position="123"/>
    </location>
</feature>
<comment type="subcellular location">
    <subcellularLocation>
        <location evidence="4 17">Cytoplasm</location>
    </subcellularLocation>
</comment>
<feature type="binding site" evidence="19">
    <location>
        <position position="287"/>
    </location>
    <ligand>
        <name>phosphoenolpyruvate</name>
        <dbReference type="ChEBI" id="CHEBI:58702"/>
    </ligand>
</feature>
<evidence type="ECO:0000313" key="24">
    <source>
        <dbReference type="EMBL" id="NJC24404.1"/>
    </source>
</evidence>
<dbReference type="Proteomes" id="UP000547458">
    <property type="component" value="Unassembled WGS sequence"/>
</dbReference>
<keyword evidence="15 17" id="KW-0460">Magnesium</keyword>
<dbReference type="InterPro" id="IPR036637">
    <property type="entry name" value="Phosphohistidine_dom_sf"/>
</dbReference>
<evidence type="ECO:0000256" key="4">
    <source>
        <dbReference type="ARBA" id="ARBA00004496"/>
    </source>
</evidence>
<proteinExistence type="inferred from homology"/>
<dbReference type="InterPro" id="IPR024692">
    <property type="entry name" value="PTS_EI"/>
</dbReference>
<dbReference type="InterPro" id="IPR015813">
    <property type="entry name" value="Pyrv/PenolPyrv_kinase-like_dom"/>
</dbReference>
<dbReference type="Pfam" id="PF02896">
    <property type="entry name" value="PEP-utilizers_C"/>
    <property type="match status" value="1"/>
</dbReference>
<feature type="active site" description="Tele-phosphohistidine intermediate" evidence="18">
    <location>
        <position position="186"/>
    </location>
</feature>
<keyword evidence="11 17" id="KW-0808">Transferase</keyword>
<evidence type="ECO:0000256" key="11">
    <source>
        <dbReference type="ARBA" id="ARBA00022679"/>
    </source>
</evidence>
<dbReference type="GO" id="GO:0016301">
    <property type="term" value="F:kinase activity"/>
    <property type="evidence" value="ECO:0007669"/>
    <property type="project" value="UniProtKB-KW"/>
</dbReference>
<dbReference type="EC" id="2.7.3.9" evidence="6 17"/>
<dbReference type="InterPro" id="IPR008279">
    <property type="entry name" value="PEP-util_enz_mobile_dom"/>
</dbReference>
<evidence type="ECO:0000256" key="17">
    <source>
        <dbReference type="PIRNR" id="PIRNR000732"/>
    </source>
</evidence>
<gene>
    <name evidence="24" type="ORF">BJ994_003480</name>
</gene>
<keyword evidence="25" id="KW-1185">Reference proteome</keyword>
<feature type="binding site" evidence="19">
    <location>
        <position position="323"/>
    </location>
    <ligand>
        <name>phosphoenolpyruvate</name>
        <dbReference type="ChEBI" id="CHEBI:58702"/>
    </ligand>
</feature>
<evidence type="ECO:0000256" key="16">
    <source>
        <dbReference type="ARBA" id="ARBA00033235"/>
    </source>
</evidence>
<feature type="binding site" evidence="20">
    <location>
        <position position="436"/>
    </location>
    <ligand>
        <name>Mg(2+)</name>
        <dbReference type="ChEBI" id="CHEBI:18420"/>
    </ligand>
</feature>
<keyword evidence="12 17" id="KW-0598">Phosphotransferase system</keyword>
<feature type="domain" description="PEP-utilising enzyme C-terminal" evidence="22">
    <location>
        <begin position="253"/>
        <end position="525"/>
    </location>
</feature>
<feature type="domain" description="PEP-utilising enzyme mobile" evidence="21">
    <location>
        <begin position="152"/>
        <end position="221"/>
    </location>
</feature>
<evidence type="ECO:0000259" key="22">
    <source>
        <dbReference type="Pfam" id="PF02896"/>
    </source>
</evidence>
<dbReference type="GO" id="GO:0008965">
    <property type="term" value="F:phosphoenolpyruvate-protein phosphotransferase activity"/>
    <property type="evidence" value="ECO:0007669"/>
    <property type="project" value="UniProtKB-EC"/>
</dbReference>
<comment type="function">
    <text evidence="3 17">General (non sugar-specific) component of the phosphoenolpyruvate-dependent sugar phosphotransferase system (sugar PTS). This major carbohydrate active-transport system catalyzes the phosphorylation of incoming sugar substrates concomitantly with their translocation across the cell membrane. Enzyme I transfers the phosphoryl group from phosphoenolpyruvate (PEP) to the phosphoryl carrier protein (HPr).</text>
</comment>
<keyword evidence="10 17" id="KW-0762">Sugar transport</keyword>
<evidence type="ECO:0000256" key="12">
    <source>
        <dbReference type="ARBA" id="ARBA00022683"/>
    </source>
</evidence>
<evidence type="ECO:0000256" key="13">
    <source>
        <dbReference type="ARBA" id="ARBA00022723"/>
    </source>
</evidence>
<dbReference type="Gene3D" id="3.50.30.10">
    <property type="entry name" value="Phosphohistidine domain"/>
    <property type="match status" value="1"/>
</dbReference>
<reference evidence="24 25" key="1">
    <citation type="submission" date="2020-03" db="EMBL/GenBank/DDBJ databases">
        <title>Sequencing the genomes of 1000 actinobacteria strains.</title>
        <authorList>
            <person name="Klenk H.-P."/>
        </authorList>
    </citation>
    <scope>NUCLEOTIDE SEQUENCE [LARGE SCALE GENOMIC DNA]</scope>
    <source>
        <strain evidence="24 25">DSM 16403</strain>
    </source>
</reference>
<evidence type="ECO:0000256" key="2">
    <source>
        <dbReference type="ARBA" id="ARBA00001946"/>
    </source>
</evidence>
<dbReference type="NCBIfam" id="TIGR01417">
    <property type="entry name" value="PTS_I_fam"/>
    <property type="match status" value="1"/>
</dbReference>
<dbReference type="PIRSF" id="PIRSF000732">
    <property type="entry name" value="PTS_enzyme_I"/>
    <property type="match status" value="1"/>
</dbReference>
<dbReference type="InterPro" id="IPR040442">
    <property type="entry name" value="Pyrv_kinase-like_dom_sf"/>
</dbReference>
<accession>A0A846RV03</accession>
<dbReference type="Gene3D" id="3.20.20.60">
    <property type="entry name" value="Phosphoenolpyruvate-binding domains"/>
    <property type="match status" value="1"/>
</dbReference>
<evidence type="ECO:0000256" key="3">
    <source>
        <dbReference type="ARBA" id="ARBA00002728"/>
    </source>
</evidence>
<evidence type="ECO:0000256" key="1">
    <source>
        <dbReference type="ARBA" id="ARBA00000683"/>
    </source>
</evidence>
<name>A0A846RV03_9MICC</name>
<feature type="binding site" evidence="19">
    <location>
        <begin position="435"/>
        <end position="436"/>
    </location>
    <ligand>
        <name>phosphoenolpyruvate</name>
        <dbReference type="ChEBI" id="CHEBI:58702"/>
    </ligand>
</feature>